<evidence type="ECO:0000256" key="3">
    <source>
        <dbReference type="ARBA" id="ARBA00023163"/>
    </source>
</evidence>
<evidence type="ECO:0000259" key="4">
    <source>
        <dbReference type="PROSITE" id="PS50995"/>
    </source>
</evidence>
<sequence length="137" mass="15254">MNHIARQFAILLNEGLSPLGVSPAQFPILLTLWEKDGLSQNELVEIADLKQATIANTLARMERDGLIVREPHPTDARIRLIMLTDHAKALQEQATAIAQKINQTALSVLTDDEQVAFIQMMNKVVAQQKMMIENKVG</sequence>
<dbReference type="AlphaFoldDB" id="A0A1V4H110"/>
<dbReference type="Pfam" id="PF01047">
    <property type="entry name" value="MarR"/>
    <property type="match status" value="1"/>
</dbReference>
<dbReference type="InterPro" id="IPR000835">
    <property type="entry name" value="HTH_MarR-typ"/>
</dbReference>
<dbReference type="PANTHER" id="PTHR42756:SF1">
    <property type="entry name" value="TRANSCRIPTIONAL REPRESSOR OF EMRAB OPERON"/>
    <property type="match status" value="1"/>
</dbReference>
<evidence type="ECO:0000256" key="1">
    <source>
        <dbReference type="ARBA" id="ARBA00023015"/>
    </source>
</evidence>
<dbReference type="EMBL" id="MXAN01000019">
    <property type="protein sequence ID" value="OPH38318.1"/>
    <property type="molecule type" value="Genomic_DNA"/>
</dbReference>
<evidence type="ECO:0000313" key="5">
    <source>
        <dbReference type="EMBL" id="OPH38318.1"/>
    </source>
</evidence>
<name>A0A1V4H110_MORLA</name>
<dbReference type="PROSITE" id="PS50995">
    <property type="entry name" value="HTH_MARR_2"/>
    <property type="match status" value="1"/>
</dbReference>
<protein>
    <submittedName>
        <fullName evidence="5">MarR family transcriptional regulator</fullName>
    </submittedName>
</protein>
<accession>A0A1V4H110</accession>
<reference evidence="6" key="1">
    <citation type="submission" date="2017-03" db="EMBL/GenBank/DDBJ databases">
        <title>Draft genome sequence of Moraxella equi CCUG 4950T type strain.</title>
        <authorList>
            <person name="Salva-Serra F."/>
            <person name="Engstrom-Jakobsson H."/>
            <person name="Thorell K."/>
            <person name="Jaen-Luchoro D."/>
            <person name="Gonzales-Siles L."/>
            <person name="Karlsson R."/>
            <person name="Yazdan S."/>
            <person name="Boulund F."/>
            <person name="Johnning A."/>
            <person name="Engstrand L."/>
            <person name="Kristiansson E."/>
            <person name="Moore E."/>
        </authorList>
    </citation>
    <scope>NUCLEOTIDE SEQUENCE [LARGE SCALE GENOMIC DNA]</scope>
    <source>
        <strain evidence="6">CCUG 4441</strain>
    </source>
</reference>
<dbReference type="Proteomes" id="UP000191025">
    <property type="component" value="Unassembled WGS sequence"/>
</dbReference>
<dbReference type="Gene3D" id="1.10.10.10">
    <property type="entry name" value="Winged helix-like DNA-binding domain superfamily/Winged helix DNA-binding domain"/>
    <property type="match status" value="1"/>
</dbReference>
<dbReference type="InterPro" id="IPR036390">
    <property type="entry name" value="WH_DNA-bd_sf"/>
</dbReference>
<keyword evidence="2" id="KW-0238">DNA-binding</keyword>
<dbReference type="SMART" id="SM00347">
    <property type="entry name" value="HTH_MARR"/>
    <property type="match status" value="1"/>
</dbReference>
<dbReference type="GO" id="GO:0003677">
    <property type="term" value="F:DNA binding"/>
    <property type="evidence" value="ECO:0007669"/>
    <property type="project" value="UniProtKB-KW"/>
</dbReference>
<evidence type="ECO:0000256" key="2">
    <source>
        <dbReference type="ARBA" id="ARBA00023125"/>
    </source>
</evidence>
<dbReference type="PANTHER" id="PTHR42756">
    <property type="entry name" value="TRANSCRIPTIONAL REGULATOR, MARR"/>
    <property type="match status" value="1"/>
</dbReference>
<dbReference type="GO" id="GO:0003700">
    <property type="term" value="F:DNA-binding transcription factor activity"/>
    <property type="evidence" value="ECO:0007669"/>
    <property type="project" value="InterPro"/>
</dbReference>
<keyword evidence="1" id="KW-0805">Transcription regulation</keyword>
<keyword evidence="3" id="KW-0804">Transcription</keyword>
<evidence type="ECO:0000313" key="6">
    <source>
        <dbReference type="Proteomes" id="UP000191025"/>
    </source>
</evidence>
<dbReference type="PRINTS" id="PR00598">
    <property type="entry name" value="HTHMARR"/>
</dbReference>
<proteinExistence type="predicted"/>
<gene>
    <name evidence="5" type="ORF">B5J94_04015</name>
</gene>
<feature type="domain" description="HTH marR-type" evidence="4">
    <location>
        <begin position="1"/>
        <end position="126"/>
    </location>
</feature>
<dbReference type="InterPro" id="IPR036388">
    <property type="entry name" value="WH-like_DNA-bd_sf"/>
</dbReference>
<dbReference type="SUPFAM" id="SSF46785">
    <property type="entry name" value="Winged helix' DNA-binding domain"/>
    <property type="match status" value="1"/>
</dbReference>
<comment type="caution">
    <text evidence="5">The sequence shown here is derived from an EMBL/GenBank/DDBJ whole genome shotgun (WGS) entry which is preliminary data.</text>
</comment>
<organism evidence="5 6">
    <name type="scientific">Moraxella lacunata</name>
    <dbReference type="NCBI Taxonomy" id="477"/>
    <lineage>
        <taxon>Bacteria</taxon>
        <taxon>Pseudomonadati</taxon>
        <taxon>Pseudomonadota</taxon>
        <taxon>Gammaproteobacteria</taxon>
        <taxon>Moraxellales</taxon>
        <taxon>Moraxellaceae</taxon>
        <taxon>Moraxella</taxon>
    </lineage>
</organism>